<accession>A0AB33Z1V5</accession>
<protein>
    <recommendedName>
        <fullName evidence="1">Sulfotransferase domain-containing protein</fullName>
    </recommendedName>
</protein>
<sequence length="274" mass="31972">MRDIEEFLNQLTLPPSTSEAPSVYAFSLHKSGSTLLFNMLSDLAPHAGLTYFSMQDQMFINGIMPNSEIPNSKLFFKPKGYLYGGFRFFPQAYKLENLNNHKKILLIRNPMDALVSMYFSRKKSHAIPKKGLLREVWLKRRESADAQDIEAFVKEKYKSHIKRIKSYKEILSQDNCVIYRYEDIIYDKLSFLKNICQQYGWVIEEKILTKIVNKYDVFPETEKEESHVRQVHPGNYKKKLSAETQQFLELEFQDILEAFGYSVSPTSAFSRLSA</sequence>
<dbReference type="RefSeq" id="WP_016390475.1">
    <property type="nucleotide sequence ID" value="NZ_KE646808.1"/>
</dbReference>
<dbReference type="Proteomes" id="UP000015462">
    <property type="component" value="Unassembled WGS sequence"/>
</dbReference>
<comment type="caution">
    <text evidence="2">The sequence shown here is derived from an EMBL/GenBank/DDBJ whole genome shotgun (WGS) entry which is preliminary data.</text>
</comment>
<dbReference type="EMBL" id="ASHL01000005">
    <property type="protein sequence ID" value="EPD12911.1"/>
    <property type="molecule type" value="Genomic_DNA"/>
</dbReference>
<evidence type="ECO:0000313" key="3">
    <source>
        <dbReference type="Proteomes" id="UP000015462"/>
    </source>
</evidence>
<evidence type="ECO:0000313" key="2">
    <source>
        <dbReference type="EMBL" id="EPD12911.1"/>
    </source>
</evidence>
<reference evidence="2 3" key="1">
    <citation type="journal article" date="2013" name="Genome Announc.">
        <title>Genome Sequence of the Pyrene- and Fluoranthene-Degrading Bacterium Cycloclasticus sp. Strain PY97M.</title>
        <authorList>
            <person name="Cui Z."/>
            <person name="Xu G."/>
            <person name="Li Q."/>
            <person name="Gao W."/>
            <person name="Zheng L."/>
        </authorList>
    </citation>
    <scope>NUCLEOTIDE SEQUENCE [LARGE SCALE GENOMIC DNA]</scope>
    <source>
        <strain evidence="2 3">PY97M</strain>
    </source>
</reference>
<gene>
    <name evidence="2" type="ORF">L196_07104</name>
</gene>
<dbReference type="Pfam" id="PF00685">
    <property type="entry name" value="Sulfotransfer_1"/>
    <property type="match status" value="1"/>
</dbReference>
<proteinExistence type="predicted"/>
<organism evidence="2 3">
    <name type="scientific">Cycloclasticus pugetii</name>
    <dbReference type="NCBI Taxonomy" id="34068"/>
    <lineage>
        <taxon>Bacteria</taxon>
        <taxon>Pseudomonadati</taxon>
        <taxon>Pseudomonadota</taxon>
        <taxon>Gammaproteobacteria</taxon>
        <taxon>Thiotrichales</taxon>
        <taxon>Piscirickettsiaceae</taxon>
        <taxon>Cycloclasticus</taxon>
    </lineage>
</organism>
<feature type="domain" description="Sulfotransferase" evidence="1">
    <location>
        <begin position="99"/>
        <end position="214"/>
    </location>
</feature>
<dbReference type="Gene3D" id="3.40.50.300">
    <property type="entry name" value="P-loop containing nucleotide triphosphate hydrolases"/>
    <property type="match status" value="1"/>
</dbReference>
<evidence type="ECO:0000259" key="1">
    <source>
        <dbReference type="Pfam" id="PF00685"/>
    </source>
</evidence>
<dbReference type="InterPro" id="IPR000863">
    <property type="entry name" value="Sulfotransferase_dom"/>
</dbReference>
<dbReference type="AlphaFoldDB" id="A0AB33Z1V5"/>
<dbReference type="SUPFAM" id="SSF52540">
    <property type="entry name" value="P-loop containing nucleoside triphosphate hydrolases"/>
    <property type="match status" value="1"/>
</dbReference>
<keyword evidence="3" id="KW-1185">Reference proteome</keyword>
<dbReference type="InterPro" id="IPR027417">
    <property type="entry name" value="P-loop_NTPase"/>
</dbReference>
<name>A0AB33Z1V5_9GAMM</name>
<dbReference type="GO" id="GO:0008146">
    <property type="term" value="F:sulfotransferase activity"/>
    <property type="evidence" value="ECO:0007669"/>
    <property type="project" value="InterPro"/>
</dbReference>